<protein>
    <submittedName>
        <fullName evidence="1">Uncharacterized protein</fullName>
    </submittedName>
</protein>
<reference evidence="1" key="1">
    <citation type="submission" date="2022-11" db="EMBL/GenBank/DDBJ databases">
        <authorList>
            <person name="Hyden B.L."/>
            <person name="Feng K."/>
            <person name="Yates T."/>
            <person name="Jawdy S."/>
            <person name="Smart L.B."/>
            <person name="Muchero W."/>
        </authorList>
    </citation>
    <scope>NUCLEOTIDE SEQUENCE</scope>
    <source>
        <tissue evidence="1">Shoot tip</tissue>
    </source>
</reference>
<dbReference type="AlphaFoldDB" id="A0A9Q0ZA84"/>
<accession>A0A9Q0ZA84</accession>
<name>A0A9Q0ZA84_SALPP</name>
<comment type="caution">
    <text evidence="1">The sequence shown here is derived from an EMBL/GenBank/DDBJ whole genome shotgun (WGS) entry which is preliminary data.</text>
</comment>
<organism evidence="1 2">
    <name type="scientific">Salix purpurea</name>
    <name type="common">Purple osier willow</name>
    <dbReference type="NCBI Taxonomy" id="77065"/>
    <lineage>
        <taxon>Eukaryota</taxon>
        <taxon>Viridiplantae</taxon>
        <taxon>Streptophyta</taxon>
        <taxon>Embryophyta</taxon>
        <taxon>Tracheophyta</taxon>
        <taxon>Spermatophyta</taxon>
        <taxon>Magnoliopsida</taxon>
        <taxon>eudicotyledons</taxon>
        <taxon>Gunneridae</taxon>
        <taxon>Pentapetalae</taxon>
        <taxon>rosids</taxon>
        <taxon>fabids</taxon>
        <taxon>Malpighiales</taxon>
        <taxon>Salicaceae</taxon>
        <taxon>Saliceae</taxon>
        <taxon>Salix</taxon>
    </lineage>
</organism>
<evidence type="ECO:0000313" key="2">
    <source>
        <dbReference type="Proteomes" id="UP001151532"/>
    </source>
</evidence>
<proteinExistence type="predicted"/>
<keyword evidence="2" id="KW-1185">Reference proteome</keyword>
<dbReference type="Proteomes" id="UP001151532">
    <property type="component" value="Chromosome 8"/>
</dbReference>
<evidence type="ECO:0000313" key="1">
    <source>
        <dbReference type="EMBL" id="KAJ6727035.1"/>
    </source>
</evidence>
<reference evidence="1" key="2">
    <citation type="journal article" date="2023" name="Int. J. Mol. Sci.">
        <title>De Novo Assembly and Annotation of 11 Diverse Shrub Willow (Salix) Genomes Reveals Novel Gene Organization in Sex-Linked Regions.</title>
        <authorList>
            <person name="Hyden B."/>
            <person name="Feng K."/>
            <person name="Yates T.B."/>
            <person name="Jawdy S."/>
            <person name="Cereghino C."/>
            <person name="Smart L.B."/>
            <person name="Muchero W."/>
        </authorList>
    </citation>
    <scope>NUCLEOTIDE SEQUENCE</scope>
    <source>
        <tissue evidence="1">Shoot tip</tissue>
    </source>
</reference>
<sequence length="98" mass="10988">MSLSSVFGLEAAAVGFELPCNQECSSLCSPRKRSRRYRSEWTQAFYGPGKKDWEMGLWFGVVEIFGNLTGDGLRGYVPRAWSSGKGLGCFAQRREIRV</sequence>
<gene>
    <name evidence="1" type="ORF">OIU79_005051</name>
</gene>
<dbReference type="EMBL" id="JAPFFK010000013">
    <property type="protein sequence ID" value="KAJ6727035.1"/>
    <property type="molecule type" value="Genomic_DNA"/>
</dbReference>